<dbReference type="EMBL" id="JAAIYP010000007">
    <property type="protein sequence ID" value="NFV78954.1"/>
    <property type="molecule type" value="Genomic_DNA"/>
</dbReference>
<gene>
    <name evidence="1" type="ORF">G4223_02345</name>
</gene>
<dbReference type="Proteomes" id="UP000480684">
    <property type="component" value="Unassembled WGS sequence"/>
</dbReference>
<dbReference type="RefSeq" id="WP_163674453.1">
    <property type="nucleotide sequence ID" value="NZ_JAAIYP010000007.1"/>
</dbReference>
<organism evidence="1 2">
    <name type="scientific">Magnetospirillum aberrantis SpK</name>
    <dbReference type="NCBI Taxonomy" id="908842"/>
    <lineage>
        <taxon>Bacteria</taxon>
        <taxon>Pseudomonadati</taxon>
        <taxon>Pseudomonadota</taxon>
        <taxon>Alphaproteobacteria</taxon>
        <taxon>Rhodospirillales</taxon>
        <taxon>Rhodospirillaceae</taxon>
        <taxon>Magnetospirillum</taxon>
    </lineage>
</organism>
<dbReference type="AlphaFoldDB" id="A0A7C9UXK3"/>
<sequence length="121" mass="12968">MKRWLTLAATAVLAACGDGEVTEVARFPSPVGGLDAVVGTMKAGEAEPFLISMTKTGDNPIKGTRVLMVDKSAAPKVEWLDADHLRIICDGEARVWSYRNFWTNGTATVAVGLDCGTQGWR</sequence>
<evidence type="ECO:0000313" key="1">
    <source>
        <dbReference type="EMBL" id="NFV78954.1"/>
    </source>
</evidence>
<protein>
    <recommendedName>
        <fullName evidence="3">Lipoprotein</fullName>
    </recommendedName>
</protein>
<dbReference type="PROSITE" id="PS51257">
    <property type="entry name" value="PROKAR_LIPOPROTEIN"/>
    <property type="match status" value="1"/>
</dbReference>
<comment type="caution">
    <text evidence="1">The sequence shown here is derived from an EMBL/GenBank/DDBJ whole genome shotgun (WGS) entry which is preliminary data.</text>
</comment>
<evidence type="ECO:0000313" key="2">
    <source>
        <dbReference type="Proteomes" id="UP000480684"/>
    </source>
</evidence>
<accession>A0A7C9UXK3</accession>
<name>A0A7C9UXK3_9PROT</name>
<reference evidence="1 2" key="1">
    <citation type="submission" date="2020-02" db="EMBL/GenBank/DDBJ databases">
        <authorList>
            <person name="Dziuba M."/>
            <person name="Kuznetsov B."/>
            <person name="Mardanov A."/>
            <person name="Ravin N."/>
            <person name="Grouzdev D."/>
        </authorList>
    </citation>
    <scope>NUCLEOTIDE SEQUENCE [LARGE SCALE GENOMIC DNA]</scope>
    <source>
        <strain evidence="1 2">SpK</strain>
    </source>
</reference>
<proteinExistence type="predicted"/>
<evidence type="ECO:0008006" key="3">
    <source>
        <dbReference type="Google" id="ProtNLM"/>
    </source>
</evidence>
<keyword evidence="2" id="KW-1185">Reference proteome</keyword>